<keyword evidence="3" id="KW-1185">Reference proteome</keyword>
<reference evidence="2 3" key="1">
    <citation type="journal article" date="2019" name="G3 (Bethesda)">
        <title>Sequencing of a Wild Apple (Malus baccata) Genome Unravels the Differences Between Cultivated and Wild Apple Species Regarding Disease Resistance and Cold Tolerance.</title>
        <authorList>
            <person name="Chen X."/>
        </authorList>
    </citation>
    <scope>NUCLEOTIDE SEQUENCE [LARGE SCALE GENOMIC DNA]</scope>
    <source>
        <strain evidence="3">cv. Shandingzi</strain>
        <tissue evidence="2">Leaves</tissue>
    </source>
</reference>
<evidence type="ECO:0000256" key="1">
    <source>
        <dbReference type="SAM" id="MobiDB-lite"/>
    </source>
</evidence>
<proteinExistence type="predicted"/>
<gene>
    <name evidence="2" type="ORF">C1H46_036390</name>
</gene>
<dbReference type="AlphaFoldDB" id="A0A540KUX9"/>
<accession>A0A540KUX9</accession>
<feature type="region of interest" description="Disordered" evidence="1">
    <location>
        <begin position="1"/>
        <end position="60"/>
    </location>
</feature>
<comment type="caution">
    <text evidence="2">The sequence shown here is derived from an EMBL/GenBank/DDBJ whole genome shotgun (WGS) entry which is preliminary data.</text>
</comment>
<evidence type="ECO:0000313" key="3">
    <source>
        <dbReference type="Proteomes" id="UP000315295"/>
    </source>
</evidence>
<name>A0A540KUX9_MALBA</name>
<organism evidence="2 3">
    <name type="scientific">Malus baccata</name>
    <name type="common">Siberian crab apple</name>
    <name type="synonym">Pyrus baccata</name>
    <dbReference type="NCBI Taxonomy" id="106549"/>
    <lineage>
        <taxon>Eukaryota</taxon>
        <taxon>Viridiplantae</taxon>
        <taxon>Streptophyta</taxon>
        <taxon>Embryophyta</taxon>
        <taxon>Tracheophyta</taxon>
        <taxon>Spermatophyta</taxon>
        <taxon>Magnoliopsida</taxon>
        <taxon>eudicotyledons</taxon>
        <taxon>Gunneridae</taxon>
        <taxon>Pentapetalae</taxon>
        <taxon>rosids</taxon>
        <taxon>fabids</taxon>
        <taxon>Rosales</taxon>
        <taxon>Rosaceae</taxon>
        <taxon>Amygdaloideae</taxon>
        <taxon>Maleae</taxon>
        <taxon>Malus</taxon>
    </lineage>
</organism>
<sequence length="125" mass="14562">MSSYKNKNNTEKEVKSLTDYLPQNVSRKRRSTKIQTPLVRGQRRKTNIMKDDLPTNPLETHALDDMTCTKENKVEEIKNTKEKKPWIFRYHIEGPIPDVDALLKDSSLCENFFEDIPDDCSSDSE</sequence>
<protein>
    <submittedName>
        <fullName evidence="2">Uncharacterized protein</fullName>
    </submittedName>
</protein>
<dbReference type="Proteomes" id="UP000315295">
    <property type="component" value="Unassembled WGS sequence"/>
</dbReference>
<evidence type="ECO:0000313" key="2">
    <source>
        <dbReference type="EMBL" id="TQD78038.1"/>
    </source>
</evidence>
<dbReference type="EMBL" id="VIEB01000930">
    <property type="protein sequence ID" value="TQD78038.1"/>
    <property type="molecule type" value="Genomic_DNA"/>
</dbReference>